<dbReference type="Pfam" id="PF07963">
    <property type="entry name" value="N_methyl"/>
    <property type="match status" value="1"/>
</dbReference>
<dbReference type="GO" id="GO:0015627">
    <property type="term" value="C:type II protein secretion system complex"/>
    <property type="evidence" value="ECO:0007669"/>
    <property type="project" value="InterPro"/>
</dbReference>
<feature type="transmembrane region" description="Helical" evidence="11">
    <location>
        <begin position="6"/>
        <end position="29"/>
    </location>
</feature>
<dbReference type="OrthoDB" id="6120962at2"/>
<protein>
    <recommendedName>
        <fullName evidence="2">Type II secretion system protein H</fullName>
    </recommendedName>
    <alternativeName>
        <fullName evidence="10">General secretion pathway protein H</fullName>
    </alternativeName>
</protein>
<dbReference type="InterPro" id="IPR045584">
    <property type="entry name" value="Pilin-like"/>
</dbReference>
<comment type="caution">
    <text evidence="13">The sequence shown here is derived from an EMBL/GenBank/DDBJ whole genome shotgun (WGS) entry which is preliminary data.</text>
</comment>
<reference evidence="13 14" key="1">
    <citation type="submission" date="2019-07" db="EMBL/GenBank/DDBJ databases">
        <title>Luteimonas sp. YD-1 nov., isolated from acidic soil.</title>
        <authorList>
            <person name="Zhou J."/>
        </authorList>
    </citation>
    <scope>NUCLEOTIDE SEQUENCE [LARGE SCALE GENOMIC DNA]</scope>
    <source>
        <strain evidence="13 14">YD-1</strain>
    </source>
</reference>
<evidence type="ECO:0000256" key="1">
    <source>
        <dbReference type="ARBA" id="ARBA00004377"/>
    </source>
</evidence>
<dbReference type="NCBIfam" id="TIGR02532">
    <property type="entry name" value="IV_pilin_GFxxxE"/>
    <property type="match status" value="1"/>
</dbReference>
<comment type="similarity">
    <text evidence="9">Belongs to the GSP H family.</text>
</comment>
<gene>
    <name evidence="13" type="ORF">FQY79_08035</name>
</gene>
<dbReference type="InterPro" id="IPR012902">
    <property type="entry name" value="N_methyl_site"/>
</dbReference>
<accession>A0A5C5U1C2</accession>
<keyword evidence="6 11" id="KW-0812">Transmembrane</keyword>
<evidence type="ECO:0000256" key="2">
    <source>
        <dbReference type="ARBA" id="ARBA00021549"/>
    </source>
</evidence>
<evidence type="ECO:0000256" key="11">
    <source>
        <dbReference type="SAM" id="Phobius"/>
    </source>
</evidence>
<name>A0A5C5U1C2_9GAMM</name>
<evidence type="ECO:0000256" key="3">
    <source>
        <dbReference type="ARBA" id="ARBA00022475"/>
    </source>
</evidence>
<evidence type="ECO:0000256" key="10">
    <source>
        <dbReference type="ARBA" id="ARBA00030775"/>
    </source>
</evidence>
<evidence type="ECO:0000256" key="4">
    <source>
        <dbReference type="ARBA" id="ARBA00022481"/>
    </source>
</evidence>
<comment type="subcellular location">
    <subcellularLocation>
        <location evidence="1">Cell inner membrane</location>
        <topology evidence="1">Single-pass membrane protein</topology>
    </subcellularLocation>
</comment>
<feature type="domain" description="General secretion pathway GspH" evidence="12">
    <location>
        <begin position="45"/>
        <end position="164"/>
    </location>
</feature>
<keyword evidence="8 11" id="KW-0472">Membrane</keyword>
<evidence type="ECO:0000256" key="8">
    <source>
        <dbReference type="ARBA" id="ARBA00023136"/>
    </source>
</evidence>
<evidence type="ECO:0000256" key="9">
    <source>
        <dbReference type="ARBA" id="ARBA00025772"/>
    </source>
</evidence>
<evidence type="ECO:0000313" key="13">
    <source>
        <dbReference type="EMBL" id="TWT19766.1"/>
    </source>
</evidence>
<evidence type="ECO:0000313" key="14">
    <source>
        <dbReference type="Proteomes" id="UP000315949"/>
    </source>
</evidence>
<dbReference type="PROSITE" id="PS00409">
    <property type="entry name" value="PROKAR_NTER_METHYL"/>
    <property type="match status" value="1"/>
</dbReference>
<evidence type="ECO:0000256" key="6">
    <source>
        <dbReference type="ARBA" id="ARBA00022692"/>
    </source>
</evidence>
<dbReference type="Proteomes" id="UP000315949">
    <property type="component" value="Unassembled WGS sequence"/>
</dbReference>
<sequence>MQRNSAAGVSLIELLVTVAVVAILLAIAFPNFEGSMRRNRLATTTNELLGSVALARSEAIRNTRGAGICASADGLACGGDWNDGWLVWTDGVDPPPTGTVIRVVDAHPRLELVAADAGGAGVSEVAFDYRGRPTDFASTVFTLQPDACPSGQELVRTLTINISGQMVNQREACP</sequence>
<proteinExistence type="inferred from homology"/>
<dbReference type="GO" id="GO:0015628">
    <property type="term" value="P:protein secretion by the type II secretion system"/>
    <property type="evidence" value="ECO:0007669"/>
    <property type="project" value="InterPro"/>
</dbReference>
<keyword evidence="14" id="KW-1185">Reference proteome</keyword>
<keyword evidence="3" id="KW-1003">Cell membrane</keyword>
<dbReference type="AlphaFoldDB" id="A0A5C5U1C2"/>
<evidence type="ECO:0000256" key="7">
    <source>
        <dbReference type="ARBA" id="ARBA00022989"/>
    </source>
</evidence>
<dbReference type="RefSeq" id="WP_146312388.1">
    <property type="nucleotide sequence ID" value="NZ_VOHE01000003.1"/>
</dbReference>
<organism evidence="13 14">
    <name type="scientific">Luteimonas wenzhouensis</name>
    <dbReference type="NCBI Taxonomy" id="2599615"/>
    <lineage>
        <taxon>Bacteria</taxon>
        <taxon>Pseudomonadati</taxon>
        <taxon>Pseudomonadota</taxon>
        <taxon>Gammaproteobacteria</taxon>
        <taxon>Lysobacterales</taxon>
        <taxon>Lysobacteraceae</taxon>
        <taxon>Luteimonas</taxon>
    </lineage>
</organism>
<dbReference type="InterPro" id="IPR022346">
    <property type="entry name" value="T2SS_GspH"/>
</dbReference>
<evidence type="ECO:0000256" key="5">
    <source>
        <dbReference type="ARBA" id="ARBA00022519"/>
    </source>
</evidence>
<keyword evidence="4" id="KW-0488">Methylation</keyword>
<dbReference type="Pfam" id="PF12019">
    <property type="entry name" value="GspH"/>
    <property type="match status" value="1"/>
</dbReference>
<evidence type="ECO:0000259" key="12">
    <source>
        <dbReference type="Pfam" id="PF12019"/>
    </source>
</evidence>
<dbReference type="SUPFAM" id="SSF54523">
    <property type="entry name" value="Pili subunits"/>
    <property type="match status" value="1"/>
</dbReference>
<dbReference type="Gene3D" id="3.55.40.10">
    <property type="entry name" value="minor pseudopilin epsh domain"/>
    <property type="match status" value="1"/>
</dbReference>
<dbReference type="EMBL" id="VOHE01000003">
    <property type="protein sequence ID" value="TWT19766.1"/>
    <property type="molecule type" value="Genomic_DNA"/>
</dbReference>
<keyword evidence="5" id="KW-0997">Cell inner membrane</keyword>
<dbReference type="GO" id="GO:0005886">
    <property type="term" value="C:plasma membrane"/>
    <property type="evidence" value="ECO:0007669"/>
    <property type="project" value="UniProtKB-SubCell"/>
</dbReference>
<keyword evidence="7 11" id="KW-1133">Transmembrane helix</keyword>